<evidence type="ECO:0000313" key="3">
    <source>
        <dbReference type="EMBL" id="NAW35072.1"/>
    </source>
</evidence>
<reference evidence="3 4" key="1">
    <citation type="submission" date="2019-12" db="EMBL/GenBank/DDBJ databases">
        <title>Draft genome sequencing of Halomonas alimentaria DSM 15356.</title>
        <authorList>
            <person name="Pandiyan K."/>
            <person name="Kushwaha P."/>
            <person name="Gowdham M."/>
            <person name="Chakdar H."/>
            <person name="Singh A."/>
            <person name="Kumar M."/>
            <person name="Saxena A.K."/>
        </authorList>
    </citation>
    <scope>NUCLEOTIDE SEQUENCE [LARGE SCALE GENOMIC DNA]</scope>
    <source>
        <strain evidence="3 4">DSM 15356</strain>
    </source>
</reference>
<dbReference type="RefSeq" id="WP_161432301.1">
    <property type="nucleotide sequence ID" value="NZ_WUTT01000001.1"/>
</dbReference>
<feature type="chain" id="PRO_5031400365" description="ABC-type transport auxiliary lipoprotein component domain-containing protein" evidence="1">
    <location>
        <begin position="25"/>
        <end position="201"/>
    </location>
</feature>
<organism evidence="3 4">
    <name type="scientific">Halomonas alimentaria</name>
    <dbReference type="NCBI Taxonomy" id="147248"/>
    <lineage>
        <taxon>Bacteria</taxon>
        <taxon>Pseudomonadati</taxon>
        <taxon>Pseudomonadota</taxon>
        <taxon>Gammaproteobacteria</taxon>
        <taxon>Oceanospirillales</taxon>
        <taxon>Halomonadaceae</taxon>
        <taxon>Halomonas</taxon>
    </lineage>
</organism>
<proteinExistence type="predicted"/>
<sequence>MKARRWIGVTLMTVLLGGALGGCASSTPAPERYTLPAAPVQDAAGAEARHQLLLASPRLAHYLDVDGIVMQVDDITLVEARGHQWAEALGRQLQRALRDRLANRLPDTRVMLEEPGSREAQALRLALEIDRFQGRHDGLAVIGGRFRLYAPDGSLLAMHSLDVESVLAADGYPALVRALGRGWDEVAERLAEVIEQERPQE</sequence>
<protein>
    <recommendedName>
        <fullName evidence="2">ABC-type transport auxiliary lipoprotein component domain-containing protein</fullName>
    </recommendedName>
</protein>
<evidence type="ECO:0000256" key="1">
    <source>
        <dbReference type="SAM" id="SignalP"/>
    </source>
</evidence>
<dbReference type="AlphaFoldDB" id="A0A7X5AR26"/>
<dbReference type="PROSITE" id="PS51257">
    <property type="entry name" value="PROKAR_LIPOPROTEIN"/>
    <property type="match status" value="1"/>
</dbReference>
<dbReference type="Pfam" id="PF03886">
    <property type="entry name" value="ABC_trans_aux"/>
    <property type="match status" value="1"/>
</dbReference>
<dbReference type="InterPro" id="IPR005586">
    <property type="entry name" value="ABC_trans_aux"/>
</dbReference>
<gene>
    <name evidence="3" type="ORF">GRB96_11660</name>
</gene>
<accession>A0A7X5AR26</accession>
<comment type="caution">
    <text evidence="3">The sequence shown here is derived from an EMBL/GenBank/DDBJ whole genome shotgun (WGS) entry which is preliminary data.</text>
</comment>
<dbReference type="SUPFAM" id="SSF159594">
    <property type="entry name" value="XCC0632-like"/>
    <property type="match status" value="1"/>
</dbReference>
<feature type="domain" description="ABC-type transport auxiliary lipoprotein component" evidence="2">
    <location>
        <begin position="33"/>
        <end position="191"/>
    </location>
</feature>
<dbReference type="EMBL" id="WUTT01000001">
    <property type="protein sequence ID" value="NAW35072.1"/>
    <property type="molecule type" value="Genomic_DNA"/>
</dbReference>
<dbReference type="Proteomes" id="UP000487929">
    <property type="component" value="Unassembled WGS sequence"/>
</dbReference>
<name>A0A7X5AR26_9GAMM</name>
<keyword evidence="1" id="KW-0732">Signal</keyword>
<evidence type="ECO:0000313" key="4">
    <source>
        <dbReference type="Proteomes" id="UP000487929"/>
    </source>
</evidence>
<dbReference type="Gene3D" id="3.40.50.10610">
    <property type="entry name" value="ABC-type transport auxiliary lipoprotein component"/>
    <property type="match status" value="1"/>
</dbReference>
<dbReference type="OrthoDB" id="5600407at2"/>
<keyword evidence="4" id="KW-1185">Reference proteome</keyword>
<feature type="signal peptide" evidence="1">
    <location>
        <begin position="1"/>
        <end position="24"/>
    </location>
</feature>
<evidence type="ECO:0000259" key="2">
    <source>
        <dbReference type="Pfam" id="PF03886"/>
    </source>
</evidence>